<accession>A0ACC0QJT4</accession>
<comment type="caution">
    <text evidence="1">The sequence shown here is derived from an EMBL/GenBank/DDBJ whole genome shotgun (WGS) entry which is preliminary data.</text>
</comment>
<evidence type="ECO:0000313" key="2">
    <source>
        <dbReference type="Proteomes" id="UP001065298"/>
    </source>
</evidence>
<name>A0ACC0QJT4_9HYPO</name>
<proteinExistence type="predicted"/>
<dbReference type="EMBL" id="CM046512">
    <property type="protein sequence ID" value="KAI8655265.1"/>
    <property type="molecule type" value="Genomic_DNA"/>
</dbReference>
<evidence type="ECO:0000313" key="1">
    <source>
        <dbReference type="EMBL" id="KAI8655265.1"/>
    </source>
</evidence>
<gene>
    <name evidence="1" type="ORF">NCS57_01274800</name>
</gene>
<reference evidence="1" key="1">
    <citation type="submission" date="2022-06" db="EMBL/GenBank/DDBJ databases">
        <title>Fusarium solani species complex genomes reveal bases of compartmentalisation and animal pathogenesis.</title>
        <authorList>
            <person name="Tsai I.J."/>
        </authorList>
    </citation>
    <scope>NUCLEOTIDE SEQUENCE</scope>
    <source>
        <strain evidence="1">Fu6.1</strain>
    </source>
</reference>
<protein>
    <submittedName>
        <fullName evidence="1">Zn(2)-C6 fungal-type domain-containing protein</fullName>
    </submittedName>
</protein>
<keyword evidence="2" id="KW-1185">Reference proteome</keyword>
<dbReference type="Proteomes" id="UP001065298">
    <property type="component" value="Chromosome 10"/>
</dbReference>
<organism evidence="1 2">
    <name type="scientific">Fusarium keratoplasticum</name>
    <dbReference type="NCBI Taxonomy" id="1328300"/>
    <lineage>
        <taxon>Eukaryota</taxon>
        <taxon>Fungi</taxon>
        <taxon>Dikarya</taxon>
        <taxon>Ascomycota</taxon>
        <taxon>Pezizomycotina</taxon>
        <taxon>Sordariomycetes</taxon>
        <taxon>Hypocreomycetidae</taxon>
        <taxon>Hypocreales</taxon>
        <taxon>Nectriaceae</taxon>
        <taxon>Fusarium</taxon>
        <taxon>Fusarium solani species complex</taxon>
    </lineage>
</organism>
<sequence>MSNSDSSRYTRPLSCVLCQERKIKCDRRLPCFNCVKARVECMPGKQAVTRKRRRMADQLFDKLAHFEQQLDRFINHDGSDPALAANNSESPAEDCLRVDAPPSPTLLLSQSLSKPAGKVVQSEDGVRYMDSHLGAAIHEELRAIRAMLEADASLGEETPPRDMATDHLYAAELVTASLSSIQPSTVQAFTLWQLFLNRVNPLTKVIHTPSVQPYITEGESSIKAVPLSYQALRFAVFTLASMSMSESESQQKLGCSRQDAIRDYTQGTEIALRKLNVMKNFDMVALQALVLYLLSLRNRHGKDTAWILTGTALRMAIKMGYHRDGELLGLPPFETEMRRRIWWHIMLQDVSHTLTSALSCSRMPISWDCKMPQNFNDADLFPGSVDPVQPREGPTEMAFCLIGYQIAKSILSLESLRGTAGLEIATIWNTEDVAANPVASSILQRYREDIDALDQALMDIERRYVSVSAGKVHTAALSLRRVLISKGREMIVPMMEQPEWGTEIFTVEDNLFKVLIIKNELFANFDKQMDSAGFLWYAKVQFQRGNFAVMTSRLHQKPVGYLSDRAWRVVEAVYKFHPELFDMNDRPSMAQAYITLKSWQARHEALLATTGSSQTPDYISQLQLCWDCFSCSMPSCQKLDLTTLPTGDLGQLSGDSLASLETNWTLLGNLDPGLNLDLAVLLGNDGGMDVNLNGWA</sequence>